<feature type="binding site" evidence="13">
    <location>
        <position position="139"/>
    </location>
    <ligand>
        <name>substrate</name>
    </ligand>
</feature>
<dbReference type="Pfam" id="PF00180">
    <property type="entry name" value="Iso_dh"/>
    <property type="match status" value="1"/>
</dbReference>
<comment type="subcellular location">
    <subcellularLocation>
        <location evidence="13">Cytoplasm</location>
    </subcellularLocation>
</comment>
<comment type="catalytic activity">
    <reaction evidence="1 13 14">
        <text>(2R,3S)-3-isopropylmalate + NAD(+) = 4-methyl-2-oxopentanoate + CO2 + NADH</text>
        <dbReference type="Rhea" id="RHEA:32271"/>
        <dbReference type="ChEBI" id="CHEBI:16526"/>
        <dbReference type="ChEBI" id="CHEBI:17865"/>
        <dbReference type="ChEBI" id="CHEBI:35121"/>
        <dbReference type="ChEBI" id="CHEBI:57540"/>
        <dbReference type="ChEBI" id="CHEBI:57945"/>
        <dbReference type="EC" id="1.1.1.85"/>
    </reaction>
</comment>
<comment type="cofactor">
    <cofactor evidence="2">
        <name>Mn(2+)</name>
        <dbReference type="ChEBI" id="CHEBI:29035"/>
    </cofactor>
</comment>
<feature type="binding site" evidence="13">
    <location>
        <position position="227"/>
    </location>
    <ligand>
        <name>substrate</name>
    </ligand>
</feature>
<comment type="function">
    <text evidence="13 14">Catalyzes the oxidation of 3-carboxy-2-hydroxy-4-methylpentanoate (3-isopropylmalate) to 3-carboxy-4-methyl-2-oxopentanoate. The product decarboxylates to 4-methyl-2 oxopentanoate.</text>
</comment>
<evidence type="ECO:0000256" key="12">
    <source>
        <dbReference type="ARBA" id="ARBA00023304"/>
    </source>
</evidence>
<dbReference type="GO" id="GO:0003862">
    <property type="term" value="F:3-isopropylmalate dehydrogenase activity"/>
    <property type="evidence" value="ECO:0007669"/>
    <property type="project" value="UniProtKB-EC"/>
</dbReference>
<keyword evidence="17" id="KW-1185">Reference proteome</keyword>
<dbReference type="InterPro" id="IPR004429">
    <property type="entry name" value="Isopropylmalate_DH"/>
</dbReference>
<gene>
    <name evidence="13 16" type="primary">leuB</name>
    <name evidence="16" type="ORF">P0082_10400</name>
</gene>
<dbReference type="InterPro" id="IPR024084">
    <property type="entry name" value="IsoPropMal-DH-like_dom"/>
</dbReference>
<sequence length="360" mass="38516">MAKKIAVLPGDGIGPEIVAAARVVLDRVAALDSLELEYREALVGGAAYEASGSPLPEETLRICDDADAIFFGAVGGPQWEGLPPEQQPERGALLPLRKRYNLYVNIRPVLVYPSLVDASPLKKERLNVDGGGVDFVIMRELTGGLYFGQPKSIDREAGEALDTLRYNVTEIERIARTAFETARVRRKKVCSVDKANVLSSGILWRETVNRLHSSEYKDIELSHLYVDNASMQLILNPGQFDVILTENTFGDILSDEAATLPGSIGLLASASLNDTGFGLFEPCHGSGNYPPSIAGLNVANPVAQILSAAMMLRYALGCEGSARKIEAAVTKAITAGKFTRELGGSLSTAEVGQAVADLLA</sequence>
<evidence type="ECO:0000256" key="9">
    <source>
        <dbReference type="ARBA" id="ARBA00022842"/>
    </source>
</evidence>
<keyword evidence="10 13" id="KW-0560">Oxidoreductase</keyword>
<keyword evidence="9 13" id="KW-0460">Magnesium</keyword>
<proteinExistence type="inferred from homology"/>
<evidence type="ECO:0000256" key="4">
    <source>
        <dbReference type="ARBA" id="ARBA00008319"/>
    </source>
</evidence>
<evidence type="ECO:0000256" key="8">
    <source>
        <dbReference type="ARBA" id="ARBA00022723"/>
    </source>
</evidence>
<dbReference type="InterPro" id="IPR019818">
    <property type="entry name" value="IsoCit/isopropylmalate_DH_CS"/>
</dbReference>
<dbReference type="EMBL" id="CP123443">
    <property type="protein sequence ID" value="WGK68883.1"/>
    <property type="molecule type" value="Genomic_DNA"/>
</dbReference>
<keyword evidence="6 13" id="KW-0432">Leucine biosynthesis</keyword>
<feature type="site" description="Important for catalysis" evidence="13">
    <location>
        <position position="146"/>
    </location>
</feature>
<dbReference type="NCBIfam" id="TIGR00169">
    <property type="entry name" value="leuB"/>
    <property type="match status" value="1"/>
</dbReference>
<feature type="site" description="Important for catalysis" evidence="13">
    <location>
        <position position="194"/>
    </location>
</feature>
<dbReference type="PANTHER" id="PTHR42979">
    <property type="entry name" value="3-ISOPROPYLMALATE DEHYDROGENASE"/>
    <property type="match status" value="1"/>
</dbReference>
<keyword evidence="13" id="KW-0963">Cytoplasm</keyword>
<keyword evidence="12 13" id="KW-0100">Branched-chain amino acid biosynthesis</keyword>
<dbReference type="SMART" id="SM01329">
    <property type="entry name" value="Iso_dh"/>
    <property type="match status" value="1"/>
</dbReference>
<feature type="binding site" evidence="13">
    <location>
        <position position="227"/>
    </location>
    <ligand>
        <name>Mg(2+)</name>
        <dbReference type="ChEBI" id="CHEBI:18420"/>
    </ligand>
</feature>
<evidence type="ECO:0000313" key="16">
    <source>
        <dbReference type="EMBL" id="WGK68883.1"/>
    </source>
</evidence>
<feature type="binding site" evidence="13">
    <location>
        <position position="97"/>
    </location>
    <ligand>
        <name>substrate</name>
    </ligand>
</feature>
<accession>A0ABY8MG48</accession>
<keyword evidence="11 13" id="KW-0520">NAD</keyword>
<dbReference type="PROSITE" id="PS00470">
    <property type="entry name" value="IDH_IMDH"/>
    <property type="match status" value="1"/>
</dbReference>
<evidence type="ECO:0000256" key="1">
    <source>
        <dbReference type="ARBA" id="ARBA00000624"/>
    </source>
</evidence>
<dbReference type="Proteomes" id="UP001228690">
    <property type="component" value="Chromosome"/>
</dbReference>
<keyword evidence="8 13" id="KW-0479">Metal-binding</keyword>
<evidence type="ECO:0000256" key="7">
    <source>
        <dbReference type="ARBA" id="ARBA00022605"/>
    </source>
</evidence>
<dbReference type="EC" id="1.1.1.85" evidence="13"/>
<evidence type="ECO:0000256" key="11">
    <source>
        <dbReference type="ARBA" id="ARBA00023027"/>
    </source>
</evidence>
<comment type="pathway">
    <text evidence="3 13 14">Amino-acid biosynthesis; L-leucine biosynthesis; L-leucine from 3-methyl-2-oxobutanoate: step 3/4.</text>
</comment>
<evidence type="ECO:0000256" key="5">
    <source>
        <dbReference type="ARBA" id="ARBA00011738"/>
    </source>
</evidence>
<comment type="caution">
    <text evidence="13">Lacks conserved residue(s) required for the propagation of feature annotation.</text>
</comment>
<keyword evidence="7 13" id="KW-0028">Amino-acid biosynthesis</keyword>
<comment type="subunit">
    <text evidence="5 13 14">Homodimer.</text>
</comment>
<evidence type="ECO:0000256" key="13">
    <source>
        <dbReference type="HAMAP-Rule" id="MF_01033"/>
    </source>
</evidence>
<feature type="binding site" evidence="13">
    <location>
        <begin position="76"/>
        <end position="89"/>
    </location>
    <ligand>
        <name>NAD(+)</name>
        <dbReference type="ChEBI" id="CHEBI:57540"/>
    </ligand>
</feature>
<dbReference type="HAMAP" id="MF_01033">
    <property type="entry name" value="LeuB_type1"/>
    <property type="match status" value="1"/>
</dbReference>
<feature type="binding site" evidence="13">
    <location>
        <position position="255"/>
    </location>
    <ligand>
        <name>Mg(2+)</name>
        <dbReference type="ChEBI" id="CHEBI:18420"/>
    </ligand>
</feature>
<comment type="similarity">
    <text evidence="4 13">Belongs to the isocitrate and isopropylmalate dehydrogenases family. LeuB type 1 subfamily.</text>
</comment>
<evidence type="ECO:0000256" key="14">
    <source>
        <dbReference type="RuleBase" id="RU004445"/>
    </source>
</evidence>
<name>A0ABY8MG48_9SPIO</name>
<comment type="cofactor">
    <cofactor evidence="13 14">
        <name>Mg(2+)</name>
        <dbReference type="ChEBI" id="CHEBI:18420"/>
    </cofactor>
    <cofactor evidence="13 14">
        <name>Mn(2+)</name>
        <dbReference type="ChEBI" id="CHEBI:29035"/>
    </cofactor>
    <text evidence="13 14">Binds 1 Mg(2+) or Mn(2+) ion per subunit.</text>
</comment>
<evidence type="ECO:0000256" key="10">
    <source>
        <dbReference type="ARBA" id="ARBA00023002"/>
    </source>
</evidence>
<organism evidence="16 17">
    <name type="scientific">Candidatus Haliotispira prima</name>
    <dbReference type="NCBI Taxonomy" id="3034016"/>
    <lineage>
        <taxon>Bacteria</taxon>
        <taxon>Pseudomonadati</taxon>
        <taxon>Spirochaetota</taxon>
        <taxon>Spirochaetia</taxon>
        <taxon>Spirochaetales</taxon>
        <taxon>Spirochaetaceae</taxon>
        <taxon>Candidatus Haliotispira</taxon>
    </lineage>
</organism>
<dbReference type="PANTHER" id="PTHR42979:SF1">
    <property type="entry name" value="3-ISOPROPYLMALATE DEHYDROGENASE"/>
    <property type="match status" value="1"/>
</dbReference>
<feature type="domain" description="Isopropylmalate dehydrogenase-like" evidence="15">
    <location>
        <begin position="4"/>
        <end position="355"/>
    </location>
</feature>
<dbReference type="SUPFAM" id="SSF53659">
    <property type="entry name" value="Isocitrate/Isopropylmalate dehydrogenase-like"/>
    <property type="match status" value="1"/>
</dbReference>
<reference evidence="16 17" key="1">
    <citation type="submission" date="2023-04" db="EMBL/GenBank/DDBJ databases">
        <title>Spirochaete genome identified in red abalone sample constitutes a novel genus.</title>
        <authorList>
            <person name="Sharma S.P."/>
            <person name="Purcell C.M."/>
            <person name="Hyde J.R."/>
            <person name="Severin A.J."/>
        </authorList>
    </citation>
    <scope>NUCLEOTIDE SEQUENCE [LARGE SCALE GENOMIC DNA]</scope>
    <source>
        <strain evidence="16 17">SP-2023</strain>
    </source>
</reference>
<evidence type="ECO:0000259" key="15">
    <source>
        <dbReference type="SMART" id="SM01329"/>
    </source>
</evidence>
<evidence type="ECO:0000313" key="17">
    <source>
        <dbReference type="Proteomes" id="UP001228690"/>
    </source>
</evidence>
<feature type="binding site" evidence="13">
    <location>
        <position position="251"/>
    </location>
    <ligand>
        <name>Mg(2+)</name>
        <dbReference type="ChEBI" id="CHEBI:18420"/>
    </ligand>
</feature>
<evidence type="ECO:0000256" key="2">
    <source>
        <dbReference type="ARBA" id="ARBA00001936"/>
    </source>
</evidence>
<dbReference type="RefSeq" id="WP_326927070.1">
    <property type="nucleotide sequence ID" value="NZ_CP123443.1"/>
</dbReference>
<feature type="binding site" evidence="13">
    <location>
        <position position="107"/>
    </location>
    <ligand>
        <name>substrate</name>
    </ligand>
</feature>
<keyword evidence="13" id="KW-0464">Manganese</keyword>
<evidence type="ECO:0000256" key="3">
    <source>
        <dbReference type="ARBA" id="ARBA00004762"/>
    </source>
</evidence>
<evidence type="ECO:0000256" key="6">
    <source>
        <dbReference type="ARBA" id="ARBA00022430"/>
    </source>
</evidence>
<protein>
    <recommendedName>
        <fullName evidence="13">3-isopropylmalate dehydrogenase</fullName>
        <ecNumber evidence="13">1.1.1.85</ecNumber>
    </recommendedName>
    <alternativeName>
        <fullName evidence="13">3-IPM-DH</fullName>
    </alternativeName>
    <alternativeName>
        <fullName evidence="13">Beta-IPM dehydrogenase</fullName>
        <shortName evidence="13">IMDH</shortName>
    </alternativeName>
</protein>
<dbReference type="Gene3D" id="3.40.718.10">
    <property type="entry name" value="Isopropylmalate Dehydrogenase"/>
    <property type="match status" value="1"/>
</dbReference>